<evidence type="ECO:0000313" key="2">
    <source>
        <dbReference type="Proteomes" id="UP001310022"/>
    </source>
</evidence>
<reference evidence="1 2" key="1">
    <citation type="submission" date="2021-12" db="EMBL/GenBank/DDBJ databases">
        <title>Genome sequencing of bacteria with rrn-lacking chromosome and rrn-plasmid.</title>
        <authorList>
            <person name="Anda M."/>
            <person name="Iwasaki W."/>
        </authorList>
    </citation>
    <scope>NUCLEOTIDE SEQUENCE [LARGE SCALE GENOMIC DNA]</scope>
    <source>
        <strain evidence="1 2">NBRC 15940</strain>
    </source>
</reference>
<dbReference type="Proteomes" id="UP001310022">
    <property type="component" value="Unassembled WGS sequence"/>
</dbReference>
<dbReference type="RefSeq" id="WP_338238992.1">
    <property type="nucleotide sequence ID" value="NZ_BQKE01000003.1"/>
</dbReference>
<dbReference type="EMBL" id="BQKE01000003">
    <property type="protein sequence ID" value="GJM63894.1"/>
    <property type="molecule type" value="Genomic_DNA"/>
</dbReference>
<accession>A0AAN5AM09</accession>
<name>A0AAN5AM09_9BACT</name>
<protein>
    <submittedName>
        <fullName evidence="1">Uncharacterized protein</fullName>
    </submittedName>
</protein>
<organism evidence="1 2">
    <name type="scientific">Persicobacter diffluens</name>
    <dbReference type="NCBI Taxonomy" id="981"/>
    <lineage>
        <taxon>Bacteria</taxon>
        <taxon>Pseudomonadati</taxon>
        <taxon>Bacteroidota</taxon>
        <taxon>Cytophagia</taxon>
        <taxon>Cytophagales</taxon>
        <taxon>Persicobacteraceae</taxon>
        <taxon>Persicobacter</taxon>
    </lineage>
</organism>
<gene>
    <name evidence="1" type="ORF">PEDI_44460</name>
</gene>
<dbReference type="AlphaFoldDB" id="A0AAN5AM09"/>
<evidence type="ECO:0000313" key="1">
    <source>
        <dbReference type="EMBL" id="GJM63894.1"/>
    </source>
</evidence>
<comment type="caution">
    <text evidence="1">The sequence shown here is derived from an EMBL/GenBank/DDBJ whole genome shotgun (WGS) entry which is preliminary data.</text>
</comment>
<keyword evidence="2" id="KW-1185">Reference proteome</keyword>
<proteinExistence type="predicted"/>
<sequence>MGYKNVCLNCKRVENLGTDFNKFKTRKCPISETDMIFVNQKFRPPKKTDKKGWQLAAFLIHHGFVFQRITDENQAYLSYPKSMEEAKLFVEKYKHKVKK</sequence>